<feature type="region of interest" description="Disordered" evidence="5">
    <location>
        <begin position="295"/>
        <end position="315"/>
    </location>
</feature>
<name>A0A2P8FVG0_9BACT</name>
<dbReference type="RefSeq" id="WP_170118840.1">
    <property type="nucleotide sequence ID" value="NZ_PYAS01000011.1"/>
</dbReference>
<keyword evidence="1" id="KW-0479">Metal-binding</keyword>
<keyword evidence="2 4" id="KW-0547">Nucleotide-binding</keyword>
<dbReference type="SUPFAM" id="SSF56059">
    <property type="entry name" value="Glutathione synthetase ATP-binding domain-like"/>
    <property type="match status" value="1"/>
</dbReference>
<evidence type="ECO:0000256" key="1">
    <source>
        <dbReference type="ARBA" id="ARBA00022723"/>
    </source>
</evidence>
<dbReference type="Proteomes" id="UP000241964">
    <property type="component" value="Unassembled WGS sequence"/>
</dbReference>
<dbReference type="GO" id="GO:0018169">
    <property type="term" value="F:ribosomal S6-glutamic acid ligase activity"/>
    <property type="evidence" value="ECO:0007669"/>
    <property type="project" value="TreeGrafter"/>
</dbReference>
<comment type="caution">
    <text evidence="7">The sequence shown here is derived from an EMBL/GenBank/DDBJ whole genome shotgun (WGS) entry which is preliminary data.</text>
</comment>
<dbReference type="Gene3D" id="3.40.50.20">
    <property type="match status" value="1"/>
</dbReference>
<reference evidence="7 8" key="1">
    <citation type="submission" date="2018-03" db="EMBL/GenBank/DDBJ databases">
        <title>Genomic Encyclopedia of Archaeal and Bacterial Type Strains, Phase II (KMG-II): from individual species to whole genera.</title>
        <authorList>
            <person name="Goeker M."/>
        </authorList>
    </citation>
    <scope>NUCLEOTIDE SEQUENCE [LARGE SCALE GENOMIC DNA]</scope>
    <source>
        <strain evidence="7 8">DSM 29057</strain>
    </source>
</reference>
<dbReference type="GO" id="GO:0005737">
    <property type="term" value="C:cytoplasm"/>
    <property type="evidence" value="ECO:0007669"/>
    <property type="project" value="TreeGrafter"/>
</dbReference>
<dbReference type="Pfam" id="PF08443">
    <property type="entry name" value="RimK"/>
    <property type="match status" value="1"/>
</dbReference>
<keyword evidence="7" id="KW-0436">Ligase</keyword>
<dbReference type="AlphaFoldDB" id="A0A2P8FVG0"/>
<keyword evidence="3 4" id="KW-0067">ATP-binding</keyword>
<evidence type="ECO:0000256" key="4">
    <source>
        <dbReference type="PROSITE-ProRule" id="PRU00409"/>
    </source>
</evidence>
<dbReference type="InterPro" id="IPR013815">
    <property type="entry name" value="ATP_grasp_subdomain_1"/>
</dbReference>
<keyword evidence="8" id="KW-1185">Reference proteome</keyword>
<dbReference type="GO" id="GO:0005524">
    <property type="term" value="F:ATP binding"/>
    <property type="evidence" value="ECO:0007669"/>
    <property type="project" value="UniProtKB-UniRule"/>
</dbReference>
<sequence>MLILSTGTPSRHLVEALKEHQFERHNPGDLYLYVSESVNGYDRIYNGKADLSTPERLHVRGFDAVISRIGSNLTFGATILQHITENLGIYCPQSAHGLLLAQDKMKTVMRLSAESIRAPLTVFAQKASHVDFIMKKLGDLPVIAKVLKGSQGMGVMICKDKEQTNTTLESFWGHDIDIMLQRYIDTGSKDVRAIVVGDKVVVAMERTGSKDFRANISQGGSGTKITLTADQEKMCVQSAKVLGLEFAGVDIMTDREGRSYVIEVNGNPGTKIIDITGHNYFVDLVKHIESKVKSGQAAKNASVEKPTPNSSIDNEIFLGDPKNLSQLQTLQSKEAKGILTYNERAMLTFLKSRQAV</sequence>
<evidence type="ECO:0000256" key="3">
    <source>
        <dbReference type="ARBA" id="ARBA00022840"/>
    </source>
</evidence>
<dbReference type="PROSITE" id="PS50975">
    <property type="entry name" value="ATP_GRASP"/>
    <property type="match status" value="1"/>
</dbReference>
<organism evidence="7 8">
    <name type="scientific">Dyadobacter jiangsuensis</name>
    <dbReference type="NCBI Taxonomy" id="1591085"/>
    <lineage>
        <taxon>Bacteria</taxon>
        <taxon>Pseudomonadati</taxon>
        <taxon>Bacteroidota</taxon>
        <taxon>Cytophagia</taxon>
        <taxon>Cytophagales</taxon>
        <taxon>Spirosomataceae</taxon>
        <taxon>Dyadobacter</taxon>
    </lineage>
</organism>
<dbReference type="InterPro" id="IPR004666">
    <property type="entry name" value="Rp_bS6_RimK/Lys_biosynth_LsyX"/>
</dbReference>
<dbReference type="PANTHER" id="PTHR21621:SF0">
    <property type="entry name" value="BETA-CITRYLGLUTAMATE SYNTHASE B-RELATED"/>
    <property type="match status" value="1"/>
</dbReference>
<dbReference type="NCBIfam" id="TIGR00768">
    <property type="entry name" value="rimK_fam"/>
    <property type="match status" value="1"/>
</dbReference>
<evidence type="ECO:0000313" key="7">
    <source>
        <dbReference type="EMBL" id="PSL25714.1"/>
    </source>
</evidence>
<evidence type="ECO:0000256" key="5">
    <source>
        <dbReference type="SAM" id="MobiDB-lite"/>
    </source>
</evidence>
<evidence type="ECO:0000313" key="8">
    <source>
        <dbReference type="Proteomes" id="UP000241964"/>
    </source>
</evidence>
<dbReference type="PANTHER" id="PTHR21621">
    <property type="entry name" value="RIBOSOMAL PROTEIN S6 MODIFICATION PROTEIN"/>
    <property type="match status" value="1"/>
</dbReference>
<dbReference type="GO" id="GO:0009432">
    <property type="term" value="P:SOS response"/>
    <property type="evidence" value="ECO:0007669"/>
    <property type="project" value="TreeGrafter"/>
</dbReference>
<evidence type="ECO:0000259" key="6">
    <source>
        <dbReference type="PROSITE" id="PS50975"/>
    </source>
</evidence>
<accession>A0A2P8FVG0</accession>
<dbReference type="Gene3D" id="3.30.1490.20">
    <property type="entry name" value="ATP-grasp fold, A domain"/>
    <property type="match status" value="1"/>
</dbReference>
<dbReference type="Gene3D" id="3.30.470.20">
    <property type="entry name" value="ATP-grasp fold, B domain"/>
    <property type="match status" value="1"/>
</dbReference>
<dbReference type="InterPro" id="IPR013651">
    <property type="entry name" value="ATP-grasp_RimK-type"/>
</dbReference>
<dbReference type="InterPro" id="IPR011761">
    <property type="entry name" value="ATP-grasp"/>
</dbReference>
<evidence type="ECO:0000256" key="2">
    <source>
        <dbReference type="ARBA" id="ARBA00022741"/>
    </source>
</evidence>
<feature type="domain" description="ATP-grasp" evidence="6">
    <location>
        <begin position="108"/>
        <end position="293"/>
    </location>
</feature>
<proteinExistence type="predicted"/>
<dbReference type="GO" id="GO:0046872">
    <property type="term" value="F:metal ion binding"/>
    <property type="evidence" value="ECO:0007669"/>
    <property type="project" value="UniProtKB-KW"/>
</dbReference>
<dbReference type="EMBL" id="PYAS01000011">
    <property type="protein sequence ID" value="PSL25714.1"/>
    <property type="molecule type" value="Genomic_DNA"/>
</dbReference>
<protein>
    <submittedName>
        <fullName evidence="7">RimK family alpha-L-glutamate ligase</fullName>
    </submittedName>
</protein>
<gene>
    <name evidence="7" type="ORF">CLV60_111165</name>
</gene>